<dbReference type="eggNOG" id="ENOG502ZW2V">
    <property type="taxonomic scope" value="Bacteria"/>
</dbReference>
<dbReference type="Proteomes" id="UP000003947">
    <property type="component" value="Unassembled WGS sequence"/>
</dbReference>
<dbReference type="HOGENOM" id="CLU_2168069_0_0_5"/>
<reference evidence="2 3" key="1">
    <citation type="submission" date="2012-02" db="EMBL/GenBank/DDBJ databases">
        <title>Improved High-Quality Draft sequence of Microvirga sp. WSM3557.</title>
        <authorList>
            <consortium name="US DOE Joint Genome Institute"/>
            <person name="Lucas S."/>
            <person name="Han J."/>
            <person name="Lapidus A."/>
            <person name="Cheng J.-F."/>
            <person name="Goodwin L."/>
            <person name="Pitluck S."/>
            <person name="Peters L."/>
            <person name="Zhang X."/>
            <person name="Detter J.C."/>
            <person name="Han C."/>
            <person name="Tapia R."/>
            <person name="Land M."/>
            <person name="Hauser L."/>
            <person name="Kyrpides N."/>
            <person name="Ivanova N."/>
            <person name="Pagani I."/>
            <person name="Brau L."/>
            <person name="Yates R."/>
            <person name="O'Hara G."/>
            <person name="Rui T."/>
            <person name="Howieson J."/>
            <person name="Reeve W."/>
            <person name="Woyke T."/>
        </authorList>
    </citation>
    <scope>NUCLEOTIDE SEQUENCE [LARGE SCALE GENOMIC DNA]</scope>
    <source>
        <strain evidence="2 3">WSM3557</strain>
    </source>
</reference>
<keyword evidence="3" id="KW-1185">Reference proteome</keyword>
<gene>
    <name evidence="2" type="ORF">MicloDRAFT_00002730</name>
</gene>
<sequence length="110" mass="12010">MAGRNPAQRSNGTGRVSNTGGVVLIPKPQRNLLGTLSYLHLACLRSARNLLLLRFATHAEFRVVQLLQFLAYAIISDGFGGGSLTVLDRMNAPGDQPFSRPFSLKRSNAW</sequence>
<name>I4Z450_9HYPH</name>
<dbReference type="AlphaFoldDB" id="I4Z450"/>
<organism evidence="2 3">
    <name type="scientific">Microvirga lotononidis</name>
    <dbReference type="NCBI Taxonomy" id="864069"/>
    <lineage>
        <taxon>Bacteria</taxon>
        <taxon>Pseudomonadati</taxon>
        <taxon>Pseudomonadota</taxon>
        <taxon>Alphaproteobacteria</taxon>
        <taxon>Hyphomicrobiales</taxon>
        <taxon>Methylobacteriaceae</taxon>
        <taxon>Microvirga</taxon>
    </lineage>
</organism>
<dbReference type="PATRIC" id="fig|864069.3.peg.291"/>
<evidence type="ECO:0000313" key="3">
    <source>
        <dbReference type="Proteomes" id="UP000003947"/>
    </source>
</evidence>
<feature type="compositionally biased region" description="Polar residues" evidence="1">
    <location>
        <begin position="7"/>
        <end position="20"/>
    </location>
</feature>
<proteinExistence type="predicted"/>
<accession>I4Z450</accession>
<evidence type="ECO:0000313" key="2">
    <source>
        <dbReference type="EMBL" id="EIM30992.1"/>
    </source>
</evidence>
<evidence type="ECO:0000256" key="1">
    <source>
        <dbReference type="SAM" id="MobiDB-lite"/>
    </source>
</evidence>
<protein>
    <submittedName>
        <fullName evidence="2">Uncharacterized protein</fullName>
    </submittedName>
</protein>
<dbReference type="EMBL" id="JH660634">
    <property type="protein sequence ID" value="EIM30992.1"/>
    <property type="molecule type" value="Genomic_DNA"/>
</dbReference>
<dbReference type="STRING" id="864069.MicloDRAFT_00002730"/>
<feature type="region of interest" description="Disordered" evidence="1">
    <location>
        <begin position="1"/>
        <end position="21"/>
    </location>
</feature>